<name>A0A2T1D8R9_9CYAN</name>
<proteinExistence type="predicted"/>
<gene>
    <name evidence="2" type="ORF">C7B65_20540</name>
</gene>
<accession>A0A2T1D8R9</accession>
<reference evidence="2 3" key="2">
    <citation type="submission" date="2018-03" db="EMBL/GenBank/DDBJ databases">
        <title>The ancient ancestry and fast evolution of plastids.</title>
        <authorList>
            <person name="Moore K.R."/>
            <person name="Magnabosco C."/>
            <person name="Momper L."/>
            <person name="Gold D.A."/>
            <person name="Bosak T."/>
            <person name="Fournier G.P."/>
        </authorList>
    </citation>
    <scope>NUCLEOTIDE SEQUENCE [LARGE SCALE GENOMIC DNA]</scope>
    <source>
        <strain evidence="2 3">ULC007</strain>
    </source>
</reference>
<evidence type="ECO:0000259" key="1">
    <source>
        <dbReference type="Pfam" id="PF13240"/>
    </source>
</evidence>
<dbReference type="EMBL" id="PVWG01000036">
    <property type="protein sequence ID" value="PSB16851.1"/>
    <property type="molecule type" value="Genomic_DNA"/>
</dbReference>
<organism evidence="2 3">
    <name type="scientific">Phormidesmis priestleyi ULC007</name>
    <dbReference type="NCBI Taxonomy" id="1920490"/>
    <lineage>
        <taxon>Bacteria</taxon>
        <taxon>Bacillati</taxon>
        <taxon>Cyanobacteriota</taxon>
        <taxon>Cyanophyceae</taxon>
        <taxon>Leptolyngbyales</taxon>
        <taxon>Leptolyngbyaceae</taxon>
        <taxon>Phormidesmis</taxon>
    </lineage>
</organism>
<dbReference type="AlphaFoldDB" id="A0A2T1D8R9"/>
<dbReference type="OrthoDB" id="425513at2"/>
<reference evidence="2 3" key="1">
    <citation type="submission" date="2018-02" db="EMBL/GenBank/DDBJ databases">
        <authorList>
            <person name="Cohen D.B."/>
            <person name="Kent A.D."/>
        </authorList>
    </citation>
    <scope>NUCLEOTIDE SEQUENCE [LARGE SCALE GENOMIC DNA]</scope>
    <source>
        <strain evidence="2 3">ULC007</strain>
    </source>
</reference>
<keyword evidence="3" id="KW-1185">Reference proteome</keyword>
<feature type="domain" description="Zinc-ribbon" evidence="1">
    <location>
        <begin position="144"/>
        <end position="166"/>
    </location>
</feature>
<dbReference type="Proteomes" id="UP000238634">
    <property type="component" value="Unassembled WGS sequence"/>
</dbReference>
<dbReference type="Pfam" id="PF13240">
    <property type="entry name" value="Zn_Ribbon_1"/>
    <property type="match status" value="1"/>
</dbReference>
<protein>
    <submittedName>
        <fullName evidence="2">Zinc ribbon domain-containing protein</fullName>
    </submittedName>
</protein>
<dbReference type="STRING" id="1920490.GCA_001895925_02082"/>
<evidence type="ECO:0000313" key="2">
    <source>
        <dbReference type="EMBL" id="PSB16851.1"/>
    </source>
</evidence>
<comment type="caution">
    <text evidence="2">The sequence shown here is derived from an EMBL/GenBank/DDBJ whole genome shotgun (WGS) entry which is preliminary data.</text>
</comment>
<dbReference type="InterPro" id="IPR026870">
    <property type="entry name" value="Zinc_ribbon_dom"/>
</dbReference>
<sequence length="169" mass="18789">MAYQCDLGTGQRLYLENRGTQTIVRLTSGSARQQQSQQSNFETGEWQTLPKVFRTGTGIILQIESAQKQSFVSLQAQRIGTLSHLPDMTGAEVLSLQPTEAIASSFKPMEPMQPMQPMQPMKPMEMKMGNMQMQMGTPQSGQRFCSQCGESVRVSDRFCSHCGTQLSTN</sequence>
<evidence type="ECO:0000313" key="3">
    <source>
        <dbReference type="Proteomes" id="UP000238634"/>
    </source>
</evidence>